<accession>A0A2P8H7K4</accession>
<dbReference type="PROSITE" id="PS01217">
    <property type="entry name" value="SUCCINYL_COA_LIG_3"/>
    <property type="match status" value="1"/>
</dbReference>
<comment type="similarity">
    <text evidence="1 7">Belongs to the succinate/malate CoA ligase beta subunit family.</text>
</comment>
<dbReference type="Proteomes" id="UP000242682">
    <property type="component" value="Unassembled WGS sequence"/>
</dbReference>
<feature type="binding site" evidence="7">
    <location>
        <position position="107"/>
    </location>
    <ligand>
        <name>ATP</name>
        <dbReference type="ChEBI" id="CHEBI:30616"/>
    </ligand>
</feature>
<keyword evidence="5 7" id="KW-0547">Nucleotide-binding</keyword>
<sequence length="386" mass="41606">MNIHEYQGKQILKQYGVAVPEGHVAFSPEEAVKAAKELGTDVVVVKAQIHAGGRGKAGGVKLAKNLDEVRTYSKELLGKVLVTHQTGPEGKEVKRLYIEAGSDIQKEYYLGLVLDRETSRVTLMGSEEGGMDIEEVAANNPERLFYEEIDPIIGLTGFQARRMAFNINIPAKLVNKAAKLMLGLYQAYVDTDAAIVEINPLVVTGDGQVVALDAKFNFDANSLYRHPHVMEMRDYDEEDAKEIEASKYDLSYISLDGNIGCMVNGAGLAMATMDTINYYGGSPANFLDVGGGATAEKVTEAFKIILSDQNVKGIFVNIFGGIMKCDIIAEGVIQAAKEVSLSVPLVVRLEGTNVELGKKLLNESGLDIVAAGTMAEGAKKIVELVG</sequence>
<feature type="binding site" evidence="7">
    <location>
        <position position="199"/>
    </location>
    <ligand>
        <name>Mg(2+)</name>
        <dbReference type="ChEBI" id="CHEBI:18420"/>
    </ligand>
</feature>
<dbReference type="GO" id="GO:0000287">
    <property type="term" value="F:magnesium ion binding"/>
    <property type="evidence" value="ECO:0007669"/>
    <property type="project" value="UniProtKB-UniRule"/>
</dbReference>
<comment type="catalytic activity">
    <reaction evidence="7">
        <text>succinate + ATP + CoA = succinyl-CoA + ADP + phosphate</text>
        <dbReference type="Rhea" id="RHEA:17661"/>
        <dbReference type="ChEBI" id="CHEBI:30031"/>
        <dbReference type="ChEBI" id="CHEBI:30616"/>
        <dbReference type="ChEBI" id="CHEBI:43474"/>
        <dbReference type="ChEBI" id="CHEBI:57287"/>
        <dbReference type="ChEBI" id="CHEBI:57292"/>
        <dbReference type="ChEBI" id="CHEBI:456216"/>
        <dbReference type="EC" id="6.2.1.5"/>
    </reaction>
</comment>
<keyword evidence="4 7" id="KW-0479">Metal-binding</keyword>
<keyword evidence="11" id="KW-1185">Reference proteome</keyword>
<dbReference type="PIRSF" id="PIRSF001554">
    <property type="entry name" value="SucCS_beta"/>
    <property type="match status" value="1"/>
</dbReference>
<feature type="binding site" evidence="7">
    <location>
        <begin position="53"/>
        <end position="55"/>
    </location>
    <ligand>
        <name>ATP</name>
        <dbReference type="ChEBI" id="CHEBI:30616"/>
    </ligand>
</feature>
<dbReference type="InterPro" id="IPR005809">
    <property type="entry name" value="Succ_CoA_ligase-like_bsu"/>
</dbReference>
<dbReference type="NCBIfam" id="TIGR01016">
    <property type="entry name" value="sucCoAbeta"/>
    <property type="match status" value="1"/>
</dbReference>
<comment type="caution">
    <text evidence="10">The sequence shown here is derived from an EMBL/GenBank/DDBJ whole genome shotgun (WGS) entry which is preliminary data.</text>
</comment>
<organism evidence="10 11">
    <name type="scientific">Planomicrobium soli</name>
    <dbReference type="NCBI Taxonomy" id="1176648"/>
    <lineage>
        <taxon>Bacteria</taxon>
        <taxon>Bacillati</taxon>
        <taxon>Bacillota</taxon>
        <taxon>Bacilli</taxon>
        <taxon>Bacillales</taxon>
        <taxon>Caryophanaceae</taxon>
        <taxon>Planomicrobium</taxon>
    </lineage>
</organism>
<feature type="binding site" evidence="7">
    <location>
        <begin position="321"/>
        <end position="323"/>
    </location>
    <ligand>
        <name>substrate</name>
        <note>ligand shared with subunit alpha</note>
    </ligand>
</feature>
<dbReference type="FunFam" id="3.30.470.20:FF:000002">
    <property type="entry name" value="Succinate--CoA ligase [ADP-forming] subunit beta"/>
    <property type="match status" value="1"/>
</dbReference>
<dbReference type="InterPro" id="IPR011761">
    <property type="entry name" value="ATP-grasp"/>
</dbReference>
<dbReference type="GO" id="GO:0006099">
    <property type="term" value="P:tricarboxylic acid cycle"/>
    <property type="evidence" value="ECO:0007669"/>
    <property type="project" value="UniProtKB-UniRule"/>
</dbReference>
<dbReference type="UniPathway" id="UPA00223">
    <property type="reaction ID" value="UER00999"/>
</dbReference>
<dbReference type="FunFam" id="3.30.1490.20:FF:000002">
    <property type="entry name" value="Succinate--CoA ligase [ADP-forming] subunit beta"/>
    <property type="match status" value="1"/>
</dbReference>
<dbReference type="EMBL" id="PYAT01000001">
    <property type="protein sequence ID" value="PSL42174.1"/>
    <property type="molecule type" value="Genomic_DNA"/>
</dbReference>
<dbReference type="AlphaFoldDB" id="A0A2P8H7K4"/>
<proteinExistence type="inferred from homology"/>
<dbReference type="EC" id="6.2.1.5" evidence="7"/>
<comment type="catalytic activity">
    <reaction evidence="7">
        <text>GTP + succinate + CoA = succinyl-CoA + GDP + phosphate</text>
        <dbReference type="Rhea" id="RHEA:22120"/>
        <dbReference type="ChEBI" id="CHEBI:30031"/>
        <dbReference type="ChEBI" id="CHEBI:37565"/>
        <dbReference type="ChEBI" id="CHEBI:43474"/>
        <dbReference type="ChEBI" id="CHEBI:57287"/>
        <dbReference type="ChEBI" id="CHEBI:57292"/>
        <dbReference type="ChEBI" id="CHEBI:58189"/>
    </reaction>
</comment>
<evidence type="ECO:0000256" key="2">
    <source>
        <dbReference type="ARBA" id="ARBA00022532"/>
    </source>
</evidence>
<gene>
    <name evidence="7" type="primary">sucC</name>
    <name evidence="10" type="ORF">B0H99_101422</name>
</gene>
<dbReference type="OrthoDB" id="9802602at2"/>
<evidence type="ECO:0000256" key="7">
    <source>
        <dbReference type="HAMAP-Rule" id="MF_00558"/>
    </source>
</evidence>
<dbReference type="NCBIfam" id="NF001913">
    <property type="entry name" value="PRK00696.1"/>
    <property type="match status" value="1"/>
</dbReference>
<feature type="domain" description="ATP-grasp" evidence="9">
    <location>
        <begin position="9"/>
        <end position="244"/>
    </location>
</feature>
<dbReference type="InterPro" id="IPR013815">
    <property type="entry name" value="ATP_grasp_subdomain_1"/>
</dbReference>
<dbReference type="GO" id="GO:0005829">
    <property type="term" value="C:cytosol"/>
    <property type="evidence" value="ECO:0007669"/>
    <property type="project" value="TreeGrafter"/>
</dbReference>
<dbReference type="InterPro" id="IPR017866">
    <property type="entry name" value="Succ-CoA_synthase_bsu_CS"/>
</dbReference>
<comment type="pathway">
    <text evidence="7">Carbohydrate metabolism; tricarboxylic acid cycle; succinate from succinyl-CoA (ligase route): step 1/1.</text>
</comment>
<dbReference type="RefSeq" id="WP_106531952.1">
    <property type="nucleotide sequence ID" value="NZ_PYAT01000001.1"/>
</dbReference>
<keyword evidence="6 7" id="KW-0460">Magnesium</keyword>
<dbReference type="GO" id="GO:0004775">
    <property type="term" value="F:succinate-CoA ligase (ADP-forming) activity"/>
    <property type="evidence" value="ECO:0007669"/>
    <property type="project" value="UniProtKB-UniRule"/>
</dbReference>
<feature type="binding site" evidence="7">
    <location>
        <position position="99"/>
    </location>
    <ligand>
        <name>ATP</name>
        <dbReference type="ChEBI" id="CHEBI:30616"/>
    </ligand>
</feature>
<dbReference type="PROSITE" id="PS50975">
    <property type="entry name" value="ATP_GRASP"/>
    <property type="match status" value="1"/>
</dbReference>
<evidence type="ECO:0000256" key="3">
    <source>
        <dbReference type="ARBA" id="ARBA00022598"/>
    </source>
</evidence>
<dbReference type="SUPFAM" id="SSF52210">
    <property type="entry name" value="Succinyl-CoA synthetase domains"/>
    <property type="match status" value="1"/>
</dbReference>
<feature type="binding site" evidence="7">
    <location>
        <position position="46"/>
    </location>
    <ligand>
        <name>ATP</name>
        <dbReference type="ChEBI" id="CHEBI:30616"/>
    </ligand>
</feature>
<feature type="binding site" evidence="7">
    <location>
        <position position="102"/>
    </location>
    <ligand>
        <name>ATP</name>
        <dbReference type="ChEBI" id="CHEBI:30616"/>
    </ligand>
</feature>
<dbReference type="InterPro" id="IPR013650">
    <property type="entry name" value="ATP-grasp_succ-CoA_synth-type"/>
</dbReference>
<evidence type="ECO:0000256" key="8">
    <source>
        <dbReference type="PROSITE-ProRule" id="PRU00409"/>
    </source>
</evidence>
<dbReference type="PANTHER" id="PTHR11815">
    <property type="entry name" value="SUCCINYL-COA SYNTHETASE BETA CHAIN"/>
    <property type="match status" value="1"/>
</dbReference>
<dbReference type="Pfam" id="PF00549">
    <property type="entry name" value="Ligase_CoA"/>
    <property type="match status" value="1"/>
</dbReference>
<protein>
    <recommendedName>
        <fullName evidence="7">Succinate--CoA ligase [ADP-forming] subunit beta</fullName>
        <ecNumber evidence="7">6.2.1.5</ecNumber>
    </recommendedName>
    <alternativeName>
        <fullName evidence="7">Succinyl-CoA synthetase subunit beta</fullName>
        <shortName evidence="7">SCS-beta</shortName>
    </alternativeName>
</protein>
<dbReference type="SUPFAM" id="SSF56059">
    <property type="entry name" value="Glutathione synthetase ATP-binding domain-like"/>
    <property type="match status" value="1"/>
</dbReference>
<evidence type="ECO:0000256" key="6">
    <source>
        <dbReference type="ARBA" id="ARBA00022842"/>
    </source>
</evidence>
<dbReference type="InterPro" id="IPR016102">
    <property type="entry name" value="Succinyl-CoA_synth-like"/>
</dbReference>
<dbReference type="GO" id="GO:0004776">
    <property type="term" value="F:succinate-CoA ligase (GDP-forming) activity"/>
    <property type="evidence" value="ECO:0007669"/>
    <property type="project" value="RHEA"/>
</dbReference>
<evidence type="ECO:0000256" key="4">
    <source>
        <dbReference type="ARBA" id="ARBA00022723"/>
    </source>
</evidence>
<evidence type="ECO:0000256" key="5">
    <source>
        <dbReference type="ARBA" id="ARBA00022741"/>
    </source>
</evidence>
<evidence type="ECO:0000313" key="10">
    <source>
        <dbReference type="EMBL" id="PSL42174.1"/>
    </source>
</evidence>
<dbReference type="Gene3D" id="3.30.470.20">
    <property type="entry name" value="ATP-grasp fold, B domain"/>
    <property type="match status" value="1"/>
</dbReference>
<keyword evidence="3 7" id="KW-0436">Ligase</keyword>
<feature type="binding site" evidence="7">
    <location>
        <position position="213"/>
    </location>
    <ligand>
        <name>Mg(2+)</name>
        <dbReference type="ChEBI" id="CHEBI:18420"/>
    </ligand>
</feature>
<dbReference type="GO" id="GO:0006104">
    <property type="term" value="P:succinyl-CoA metabolic process"/>
    <property type="evidence" value="ECO:0007669"/>
    <property type="project" value="TreeGrafter"/>
</dbReference>
<comment type="cofactor">
    <cofactor evidence="7">
        <name>Mg(2+)</name>
        <dbReference type="ChEBI" id="CHEBI:18420"/>
    </cofactor>
    <text evidence="7">Binds 1 Mg(2+) ion per subunit.</text>
</comment>
<dbReference type="HAMAP" id="MF_00558">
    <property type="entry name" value="Succ_CoA_beta"/>
    <property type="match status" value="1"/>
</dbReference>
<comment type="subunit">
    <text evidence="7">Heterotetramer of two alpha and two beta subunits.</text>
</comment>
<dbReference type="Pfam" id="PF08442">
    <property type="entry name" value="ATP-grasp_2"/>
    <property type="match status" value="1"/>
</dbReference>
<dbReference type="FunFam" id="3.40.50.261:FF:000001">
    <property type="entry name" value="Succinate--CoA ligase [ADP-forming] subunit beta"/>
    <property type="match status" value="1"/>
</dbReference>
<dbReference type="GO" id="GO:0005524">
    <property type="term" value="F:ATP binding"/>
    <property type="evidence" value="ECO:0007669"/>
    <property type="project" value="UniProtKB-UniRule"/>
</dbReference>
<name>A0A2P8H7K4_9BACL</name>
<reference evidence="10 11" key="1">
    <citation type="submission" date="2018-03" db="EMBL/GenBank/DDBJ databases">
        <title>Genomic Encyclopedia of Type Strains, Phase III (KMG-III): the genomes of soil and plant-associated and newly described type strains.</title>
        <authorList>
            <person name="Whitman W."/>
        </authorList>
    </citation>
    <scope>NUCLEOTIDE SEQUENCE [LARGE SCALE GENOMIC DNA]</scope>
    <source>
        <strain evidence="10 11">CGMCC 1.12259</strain>
    </source>
</reference>
<dbReference type="Gene3D" id="3.30.1490.20">
    <property type="entry name" value="ATP-grasp fold, A domain"/>
    <property type="match status" value="1"/>
</dbReference>
<comment type="function">
    <text evidence="7">Succinyl-CoA synthetase functions in the citric acid cycle (TCA), coupling the hydrolysis of succinyl-CoA to the synthesis of either ATP or GTP and thus represents the only step of substrate-level phosphorylation in the TCA. The beta subunit provides nucleotide specificity of the enzyme and binds the substrate succinate, while the binding sites for coenzyme A and phosphate are found in the alpha subunit.</text>
</comment>
<dbReference type="PANTHER" id="PTHR11815:SF10">
    <property type="entry name" value="SUCCINATE--COA LIGASE [GDP-FORMING] SUBUNIT BETA, MITOCHONDRIAL"/>
    <property type="match status" value="1"/>
</dbReference>
<dbReference type="GO" id="GO:0042709">
    <property type="term" value="C:succinate-CoA ligase complex"/>
    <property type="evidence" value="ECO:0007669"/>
    <property type="project" value="UniProtKB-ARBA"/>
</dbReference>
<keyword evidence="7 8" id="KW-0067">ATP-binding</keyword>
<dbReference type="Gene3D" id="3.40.50.261">
    <property type="entry name" value="Succinyl-CoA synthetase domains"/>
    <property type="match status" value="1"/>
</dbReference>
<dbReference type="InterPro" id="IPR005811">
    <property type="entry name" value="SUCC_ACL_C"/>
</dbReference>
<evidence type="ECO:0000259" key="9">
    <source>
        <dbReference type="PROSITE" id="PS50975"/>
    </source>
</evidence>
<evidence type="ECO:0000313" key="11">
    <source>
        <dbReference type="Proteomes" id="UP000242682"/>
    </source>
</evidence>
<keyword evidence="2 7" id="KW-0816">Tricarboxylic acid cycle</keyword>
<evidence type="ECO:0000256" key="1">
    <source>
        <dbReference type="ARBA" id="ARBA00009182"/>
    </source>
</evidence>
<feature type="binding site" evidence="7">
    <location>
        <position position="264"/>
    </location>
    <ligand>
        <name>substrate</name>
        <note>ligand shared with subunit alpha</note>
    </ligand>
</feature>